<dbReference type="EMBL" id="QKWP01000322">
    <property type="protein sequence ID" value="RIB22170.1"/>
    <property type="molecule type" value="Genomic_DNA"/>
</dbReference>
<dbReference type="Pfam" id="PF20713">
    <property type="entry name" value="DUF6826"/>
    <property type="match status" value="1"/>
</dbReference>
<gene>
    <name evidence="3" type="ORF">C2G38_2033820</name>
</gene>
<evidence type="ECO:0000259" key="2">
    <source>
        <dbReference type="Pfam" id="PF20713"/>
    </source>
</evidence>
<organism evidence="3 4">
    <name type="scientific">Gigaspora rosea</name>
    <dbReference type="NCBI Taxonomy" id="44941"/>
    <lineage>
        <taxon>Eukaryota</taxon>
        <taxon>Fungi</taxon>
        <taxon>Fungi incertae sedis</taxon>
        <taxon>Mucoromycota</taxon>
        <taxon>Glomeromycotina</taxon>
        <taxon>Glomeromycetes</taxon>
        <taxon>Diversisporales</taxon>
        <taxon>Gigasporaceae</taxon>
        <taxon>Gigaspora</taxon>
    </lineage>
</organism>
<reference evidence="3 4" key="1">
    <citation type="submission" date="2018-06" db="EMBL/GenBank/DDBJ databases">
        <title>Comparative genomics reveals the genomic features of Rhizophagus irregularis, R. cerebriforme, R. diaphanum and Gigaspora rosea, and their symbiotic lifestyle signature.</title>
        <authorList>
            <person name="Morin E."/>
            <person name="San Clemente H."/>
            <person name="Chen E.C.H."/>
            <person name="De La Providencia I."/>
            <person name="Hainaut M."/>
            <person name="Kuo A."/>
            <person name="Kohler A."/>
            <person name="Murat C."/>
            <person name="Tang N."/>
            <person name="Roy S."/>
            <person name="Loubradou J."/>
            <person name="Henrissat B."/>
            <person name="Grigoriev I.V."/>
            <person name="Corradi N."/>
            <person name="Roux C."/>
            <person name="Martin F.M."/>
        </authorList>
    </citation>
    <scope>NUCLEOTIDE SEQUENCE [LARGE SCALE GENOMIC DNA]</scope>
    <source>
        <strain evidence="3 4">DAOM 194757</strain>
    </source>
</reference>
<name>A0A397VI73_9GLOM</name>
<evidence type="ECO:0000256" key="1">
    <source>
        <dbReference type="SAM" id="MobiDB-lite"/>
    </source>
</evidence>
<comment type="caution">
    <text evidence="3">The sequence shown here is derived from an EMBL/GenBank/DDBJ whole genome shotgun (WGS) entry which is preliminary data.</text>
</comment>
<feature type="compositionally biased region" description="Basic and acidic residues" evidence="1">
    <location>
        <begin position="131"/>
        <end position="142"/>
    </location>
</feature>
<keyword evidence="4" id="KW-1185">Reference proteome</keyword>
<feature type="domain" description="DUF6826" evidence="2">
    <location>
        <begin position="211"/>
        <end position="286"/>
    </location>
</feature>
<feature type="region of interest" description="Disordered" evidence="1">
    <location>
        <begin position="131"/>
        <end position="168"/>
    </location>
</feature>
<evidence type="ECO:0000313" key="3">
    <source>
        <dbReference type="EMBL" id="RIB22170.1"/>
    </source>
</evidence>
<dbReference type="InterPro" id="IPR049229">
    <property type="entry name" value="DUF6826"/>
</dbReference>
<dbReference type="AlphaFoldDB" id="A0A397VI73"/>
<proteinExistence type="predicted"/>
<accession>A0A397VI73</accession>
<evidence type="ECO:0000313" key="4">
    <source>
        <dbReference type="Proteomes" id="UP000266673"/>
    </source>
</evidence>
<dbReference type="OrthoDB" id="2444529at2759"/>
<dbReference type="Proteomes" id="UP000266673">
    <property type="component" value="Unassembled WGS sequence"/>
</dbReference>
<sequence length="314" mass="36323">MTLVWPELGILAQKNQIYRRQPKNKLHMIFDIHFITSRSMLVQLPNEAQCLTAFKPKNMTSARNQRPARYINRVPSELWSLEGFCSCIIFCGGEPKEQLFYFFYRTLESVIKDKNGAATYDKAQKLLSNKKSDQKKVSKMGKEYGAQVSNTKENDKRSPETNVVSPDSITRSEAYKSVEFEPILAKDLLHSVKPSKIPEPVKEYLDKNSMPNKMSTEEEVQRWFNGYMPDISIVSKEDAADRALVPKYVYTVLELKKPKSTSGLADDDKGQLLDYVRVLLQQQPSRQDRDQFPKFLKILRIDLCLYVIYQPKVF</sequence>
<protein>
    <recommendedName>
        <fullName evidence="2">DUF6826 domain-containing protein</fullName>
    </recommendedName>
</protein>